<feature type="non-terminal residue" evidence="1">
    <location>
        <position position="1"/>
    </location>
</feature>
<protein>
    <recommendedName>
        <fullName evidence="3">DUF4331 domain-containing protein</fullName>
    </recommendedName>
</protein>
<reference evidence="1 2" key="1">
    <citation type="submission" date="2019-06" db="EMBL/GenBank/DDBJ databases">
        <title>Spirosoma utsteinense sp. nov. isolated from Antarctic ice-free soils.</title>
        <authorList>
            <person name="Tahon G."/>
        </authorList>
    </citation>
    <scope>NUCLEOTIDE SEQUENCE [LARGE SCALE GENOMIC DNA]</scope>
    <source>
        <strain evidence="1 2">LMG 31447</strain>
    </source>
</reference>
<proteinExistence type="predicted"/>
<keyword evidence="2" id="KW-1185">Reference proteome</keyword>
<dbReference type="EMBL" id="VFIA01000123">
    <property type="protein sequence ID" value="MBC3795340.1"/>
    <property type="molecule type" value="Genomic_DNA"/>
</dbReference>
<dbReference type="InterPro" id="IPR025566">
    <property type="entry name" value="DUF4331"/>
</dbReference>
<name>A0ABR6WGV0_9BACT</name>
<accession>A0ABR6WGV0</accession>
<dbReference type="Proteomes" id="UP000700732">
    <property type="component" value="Unassembled WGS sequence"/>
</dbReference>
<gene>
    <name evidence="1" type="ORF">FH603_5877</name>
</gene>
<evidence type="ECO:0000313" key="2">
    <source>
        <dbReference type="Proteomes" id="UP000700732"/>
    </source>
</evidence>
<dbReference type="NCBIfam" id="TIGR04183">
    <property type="entry name" value="Por_Secre_tail"/>
    <property type="match status" value="1"/>
</dbReference>
<dbReference type="InterPro" id="IPR026444">
    <property type="entry name" value="Secre_tail"/>
</dbReference>
<evidence type="ECO:0000313" key="1">
    <source>
        <dbReference type="EMBL" id="MBC3795340.1"/>
    </source>
</evidence>
<dbReference type="Pfam" id="PF14224">
    <property type="entry name" value="DUF4331"/>
    <property type="match status" value="1"/>
</dbReference>
<organism evidence="1 2">
    <name type="scientific">Spirosoma utsteinense</name>
    <dbReference type="NCBI Taxonomy" id="2585773"/>
    <lineage>
        <taxon>Bacteria</taxon>
        <taxon>Pseudomonadati</taxon>
        <taxon>Bacteroidota</taxon>
        <taxon>Cytophagia</taxon>
        <taxon>Cytophagales</taxon>
        <taxon>Cytophagaceae</taxon>
        <taxon>Spirosoma</taxon>
    </lineage>
</organism>
<sequence>VDLGGIFDVGNVRQNSGRDAVAKFNCHSIVIEVPVATLQKSKKTVAQAANILDGDYVIGVYASASRQMIKTLYGGGDVGYDGKFVQVSRLGMPLTNEAVIPIGMKDKWNAASPYGGEDLQFAKYFTNPELALYMDDSQFGTAVPSLNVLRIQSKSLGAFDFRNGKPGLFGLKGNAALNGTALSEAAFGGILLPDNKSPRAVDLLPIFYTGVPNLAPYQLATGKPYGNPLAAGKPFINNFLPTLGDLLRLNMAVPATPRNSPDFSSLGLVQAAVLGLTDARFNGSTAMQFIPNMDGFPNGRRLEDDVTTIELQAVGGVVLAAVGLFYDDATAATPVSANLLKVLTFNAGVTKNDTTLRTSFPYEQHPWRAFTGNQYVGPKSSTAATQPLSVTVVSYDCTTGNITFGRVGGDPNRVVEFAAAGVVNGGYGTSVNRKIEDELRKDANSRKILKVFGRYVGVPMSEVSFDFDFRTPCGMMGGARAAAEQVEPMLVRVIGNPTVGDDVTVEVSGATGQSVRLGITNSQGRLLNQQTIGEAGATERRTLRLGQQPGVYFIQVTTPTERKTVKIIRN</sequence>
<comment type="caution">
    <text evidence="1">The sequence shown here is derived from an EMBL/GenBank/DDBJ whole genome shotgun (WGS) entry which is preliminary data.</text>
</comment>
<dbReference type="RefSeq" id="WP_186742639.1">
    <property type="nucleotide sequence ID" value="NZ_VFIA01000123.1"/>
</dbReference>
<evidence type="ECO:0008006" key="3">
    <source>
        <dbReference type="Google" id="ProtNLM"/>
    </source>
</evidence>